<gene>
    <name evidence="9" type="ORF">AN477_11570</name>
</gene>
<comment type="caution">
    <text evidence="9">The sequence shown here is derived from an EMBL/GenBank/DDBJ whole genome shotgun (WGS) entry which is preliminary data.</text>
</comment>
<evidence type="ECO:0000256" key="1">
    <source>
        <dbReference type="ARBA" id="ARBA00004651"/>
    </source>
</evidence>
<evidence type="ECO:0000313" key="10">
    <source>
        <dbReference type="Proteomes" id="UP000050482"/>
    </source>
</evidence>
<protein>
    <recommendedName>
        <fullName evidence="8">Phosphatidic acid phosphatase type 2/haloperoxidase domain-containing protein</fullName>
    </recommendedName>
</protein>
<dbReference type="RefSeq" id="WP_054969316.1">
    <property type="nucleotide sequence ID" value="NZ_LJCO01000047.1"/>
</dbReference>
<evidence type="ECO:0000256" key="2">
    <source>
        <dbReference type="ARBA" id="ARBA00022475"/>
    </source>
</evidence>
<evidence type="ECO:0000313" key="9">
    <source>
        <dbReference type="EMBL" id="KPV43632.1"/>
    </source>
</evidence>
<feature type="transmembrane region" description="Helical" evidence="7">
    <location>
        <begin position="64"/>
        <end position="82"/>
    </location>
</feature>
<dbReference type="Gene3D" id="1.20.144.10">
    <property type="entry name" value="Phosphatidic acid phosphatase type 2/haloperoxidase"/>
    <property type="match status" value="1"/>
</dbReference>
<feature type="transmembrane region" description="Helical" evidence="7">
    <location>
        <begin position="160"/>
        <end position="181"/>
    </location>
</feature>
<keyword evidence="5 7" id="KW-1133">Transmembrane helix</keyword>
<dbReference type="AlphaFoldDB" id="A0A0P9D278"/>
<feature type="domain" description="Phosphatidic acid phosphatase type 2/haloperoxidase" evidence="8">
    <location>
        <begin position="73"/>
        <end position="175"/>
    </location>
</feature>
<keyword evidence="4" id="KW-0378">Hydrolase</keyword>
<organism evidence="9 10">
    <name type="scientific">Alicyclobacillus ferrooxydans</name>
    <dbReference type="NCBI Taxonomy" id="471514"/>
    <lineage>
        <taxon>Bacteria</taxon>
        <taxon>Bacillati</taxon>
        <taxon>Bacillota</taxon>
        <taxon>Bacilli</taxon>
        <taxon>Bacillales</taxon>
        <taxon>Alicyclobacillaceae</taxon>
        <taxon>Alicyclobacillus</taxon>
    </lineage>
</organism>
<keyword evidence="2" id="KW-1003">Cell membrane</keyword>
<evidence type="ECO:0000259" key="8">
    <source>
        <dbReference type="SMART" id="SM00014"/>
    </source>
</evidence>
<sequence>MISQPTAAQRTGIDRKIHDWTTRQWGRFAGIDAFFIVTAKWTPTVMLFVIVLSTLGPIRISPHAPLICAAISIVSAVLARIVNEPVSRSIARPRPFQESLVPPLLGHDEGDSFPSNHATGAFALAFGFLPLPGYFTVLLVLALLLAASRIYTGLHYLTDVLAGIVTGTAVSLLVSALVHLMY</sequence>
<accession>A0A0P9D278</accession>
<evidence type="ECO:0000256" key="7">
    <source>
        <dbReference type="SAM" id="Phobius"/>
    </source>
</evidence>
<dbReference type="OrthoDB" id="9789113at2"/>
<evidence type="ECO:0000256" key="6">
    <source>
        <dbReference type="ARBA" id="ARBA00023136"/>
    </source>
</evidence>
<dbReference type="PATRIC" id="fig|471514.4.peg.2664"/>
<dbReference type="PANTHER" id="PTHR14969:SF62">
    <property type="entry name" value="DECAPRENYLPHOSPHORYL-5-PHOSPHORIBOSE PHOSPHATASE RV3807C-RELATED"/>
    <property type="match status" value="1"/>
</dbReference>
<dbReference type="STRING" id="471514.AN477_11570"/>
<dbReference type="PANTHER" id="PTHR14969">
    <property type="entry name" value="SPHINGOSINE-1-PHOSPHATE PHOSPHOHYDROLASE"/>
    <property type="match status" value="1"/>
</dbReference>
<name>A0A0P9D278_9BACL</name>
<feature type="transmembrane region" description="Helical" evidence="7">
    <location>
        <begin position="33"/>
        <end position="52"/>
    </location>
</feature>
<dbReference type="EMBL" id="LJCO01000047">
    <property type="protein sequence ID" value="KPV43632.1"/>
    <property type="molecule type" value="Genomic_DNA"/>
</dbReference>
<keyword evidence="10" id="KW-1185">Reference proteome</keyword>
<dbReference type="Proteomes" id="UP000050482">
    <property type="component" value="Unassembled WGS sequence"/>
</dbReference>
<proteinExistence type="predicted"/>
<feature type="transmembrane region" description="Helical" evidence="7">
    <location>
        <begin position="121"/>
        <end position="148"/>
    </location>
</feature>
<reference evidence="9 10" key="1">
    <citation type="submission" date="2015-09" db="EMBL/GenBank/DDBJ databases">
        <title>Draft genome sequence of Alicyclobacillus ferrooxydans DSM 22381.</title>
        <authorList>
            <person name="Hemp J."/>
        </authorList>
    </citation>
    <scope>NUCLEOTIDE SEQUENCE [LARGE SCALE GENOMIC DNA]</scope>
    <source>
        <strain evidence="9 10">TC-34</strain>
    </source>
</reference>
<comment type="subcellular location">
    <subcellularLocation>
        <location evidence="1">Cell membrane</location>
        <topology evidence="1">Multi-pass membrane protein</topology>
    </subcellularLocation>
</comment>
<dbReference type="SUPFAM" id="SSF48317">
    <property type="entry name" value="Acid phosphatase/Vanadium-dependent haloperoxidase"/>
    <property type="match status" value="1"/>
</dbReference>
<dbReference type="SMART" id="SM00014">
    <property type="entry name" value="acidPPc"/>
    <property type="match status" value="1"/>
</dbReference>
<dbReference type="InterPro" id="IPR000326">
    <property type="entry name" value="PAP2/HPO"/>
</dbReference>
<dbReference type="GO" id="GO:0016787">
    <property type="term" value="F:hydrolase activity"/>
    <property type="evidence" value="ECO:0007669"/>
    <property type="project" value="UniProtKB-KW"/>
</dbReference>
<dbReference type="GO" id="GO:0005886">
    <property type="term" value="C:plasma membrane"/>
    <property type="evidence" value="ECO:0007669"/>
    <property type="project" value="UniProtKB-SubCell"/>
</dbReference>
<evidence type="ECO:0000256" key="4">
    <source>
        <dbReference type="ARBA" id="ARBA00022801"/>
    </source>
</evidence>
<keyword evidence="3 7" id="KW-0812">Transmembrane</keyword>
<keyword evidence="6 7" id="KW-0472">Membrane</keyword>
<dbReference type="InterPro" id="IPR036938">
    <property type="entry name" value="PAP2/HPO_sf"/>
</dbReference>
<evidence type="ECO:0000256" key="5">
    <source>
        <dbReference type="ARBA" id="ARBA00022989"/>
    </source>
</evidence>
<dbReference type="Pfam" id="PF01569">
    <property type="entry name" value="PAP2"/>
    <property type="match status" value="1"/>
</dbReference>
<evidence type="ECO:0000256" key="3">
    <source>
        <dbReference type="ARBA" id="ARBA00022692"/>
    </source>
</evidence>